<sequence length="176" mass="19759">MTQYIALLRGVNVGGITVKSAELRSLFEELGFEEVRTVLASGNVVFENSTRTARSTVKRRIEDALRDRFEYDAWIILVTRSELQRAIDGFPFDADDPARQPWVIFASESAVVDELMRFAVDADPEVDPLARGDGVVYWNPVKGTTVDTPFAKLLAKPKFKPLTTNRNLRTLLKILG</sequence>
<keyword evidence="2" id="KW-1185">Reference proteome</keyword>
<reference evidence="1 2" key="1">
    <citation type="submission" date="2019-01" db="EMBL/GenBank/DDBJ databases">
        <title>Agromyces.</title>
        <authorList>
            <person name="Li J."/>
        </authorList>
    </citation>
    <scope>NUCLEOTIDE SEQUENCE [LARGE SCALE GENOMIC DNA]</scope>
    <source>
        <strain evidence="1 2">DSM 15934</strain>
    </source>
</reference>
<organism evidence="1 2">
    <name type="scientific">Agromyces albus</name>
    <dbReference type="NCBI Taxonomy" id="205332"/>
    <lineage>
        <taxon>Bacteria</taxon>
        <taxon>Bacillati</taxon>
        <taxon>Actinomycetota</taxon>
        <taxon>Actinomycetes</taxon>
        <taxon>Micrococcales</taxon>
        <taxon>Microbacteriaceae</taxon>
        <taxon>Agromyces</taxon>
    </lineage>
</organism>
<evidence type="ECO:0000313" key="1">
    <source>
        <dbReference type="EMBL" id="RXZ69584.1"/>
    </source>
</evidence>
<dbReference type="Proteomes" id="UP000293865">
    <property type="component" value="Unassembled WGS sequence"/>
</dbReference>
<dbReference type="Gene3D" id="3.30.70.1280">
    <property type="entry name" value="SP0830-like domains"/>
    <property type="match status" value="1"/>
</dbReference>
<dbReference type="RefSeq" id="WP_129521093.1">
    <property type="nucleotide sequence ID" value="NZ_SDPN01000020.1"/>
</dbReference>
<dbReference type="PANTHER" id="PTHR36439">
    <property type="entry name" value="BLL4334 PROTEIN"/>
    <property type="match status" value="1"/>
</dbReference>
<evidence type="ECO:0000313" key="2">
    <source>
        <dbReference type="Proteomes" id="UP000293865"/>
    </source>
</evidence>
<dbReference type="AlphaFoldDB" id="A0A4Q2KVI5"/>
<proteinExistence type="predicted"/>
<dbReference type="PANTHER" id="PTHR36439:SF1">
    <property type="entry name" value="DUF1697 DOMAIN-CONTAINING PROTEIN"/>
    <property type="match status" value="1"/>
</dbReference>
<dbReference type="Pfam" id="PF08002">
    <property type="entry name" value="DUF1697"/>
    <property type="match status" value="1"/>
</dbReference>
<gene>
    <name evidence="1" type="ORF">ESP51_11755</name>
</gene>
<dbReference type="InterPro" id="IPR012545">
    <property type="entry name" value="DUF1697"/>
</dbReference>
<dbReference type="SUPFAM" id="SSF160379">
    <property type="entry name" value="SP0830-like"/>
    <property type="match status" value="1"/>
</dbReference>
<name>A0A4Q2KVI5_9MICO</name>
<accession>A0A4Q2KVI5</accession>
<dbReference type="EMBL" id="SDPN01000020">
    <property type="protein sequence ID" value="RXZ69584.1"/>
    <property type="molecule type" value="Genomic_DNA"/>
</dbReference>
<protein>
    <submittedName>
        <fullName evidence="1">DUF1697 domain-containing protein</fullName>
    </submittedName>
</protein>
<dbReference type="PIRSF" id="PIRSF008502">
    <property type="entry name" value="UCP008502"/>
    <property type="match status" value="1"/>
</dbReference>
<comment type="caution">
    <text evidence="1">The sequence shown here is derived from an EMBL/GenBank/DDBJ whole genome shotgun (WGS) entry which is preliminary data.</text>
</comment>
<dbReference type="OrthoDB" id="9806494at2"/>